<keyword evidence="2" id="KW-0732">Signal</keyword>
<feature type="compositionally biased region" description="Pro residues" evidence="1">
    <location>
        <begin position="666"/>
        <end position="687"/>
    </location>
</feature>
<name>A0A8S1FCZ0_9PELO</name>
<feature type="region of interest" description="Disordered" evidence="1">
    <location>
        <begin position="662"/>
        <end position="820"/>
    </location>
</feature>
<feature type="compositionally biased region" description="Pro residues" evidence="1">
    <location>
        <begin position="706"/>
        <end position="718"/>
    </location>
</feature>
<gene>
    <name evidence="3" type="ORF">CBOVIS_LOCUS11766</name>
</gene>
<evidence type="ECO:0000256" key="2">
    <source>
        <dbReference type="SAM" id="SignalP"/>
    </source>
</evidence>
<feature type="compositionally biased region" description="Basic and acidic residues" evidence="1">
    <location>
        <begin position="492"/>
        <end position="512"/>
    </location>
</feature>
<feature type="compositionally biased region" description="Basic and acidic residues" evidence="1">
    <location>
        <begin position="169"/>
        <end position="186"/>
    </location>
</feature>
<feature type="compositionally biased region" description="Low complexity" evidence="1">
    <location>
        <begin position="299"/>
        <end position="344"/>
    </location>
</feature>
<dbReference type="OrthoDB" id="5873478at2759"/>
<feature type="compositionally biased region" description="Basic and acidic residues" evidence="1">
    <location>
        <begin position="251"/>
        <end position="265"/>
    </location>
</feature>
<organism evidence="3 4">
    <name type="scientific">Caenorhabditis bovis</name>
    <dbReference type="NCBI Taxonomy" id="2654633"/>
    <lineage>
        <taxon>Eukaryota</taxon>
        <taxon>Metazoa</taxon>
        <taxon>Ecdysozoa</taxon>
        <taxon>Nematoda</taxon>
        <taxon>Chromadorea</taxon>
        <taxon>Rhabditida</taxon>
        <taxon>Rhabditina</taxon>
        <taxon>Rhabditomorpha</taxon>
        <taxon>Rhabditoidea</taxon>
        <taxon>Rhabditidae</taxon>
        <taxon>Peloderinae</taxon>
        <taxon>Caenorhabditis</taxon>
    </lineage>
</organism>
<feature type="region of interest" description="Disordered" evidence="1">
    <location>
        <begin position="107"/>
        <end position="265"/>
    </location>
</feature>
<feature type="signal peptide" evidence="2">
    <location>
        <begin position="1"/>
        <end position="16"/>
    </location>
</feature>
<feature type="compositionally biased region" description="Gly residues" evidence="1">
    <location>
        <begin position="800"/>
        <end position="815"/>
    </location>
</feature>
<dbReference type="Proteomes" id="UP000494206">
    <property type="component" value="Unassembled WGS sequence"/>
</dbReference>
<reference evidence="3 4" key="1">
    <citation type="submission" date="2020-04" db="EMBL/GenBank/DDBJ databases">
        <authorList>
            <person name="Laetsch R D."/>
            <person name="Stevens L."/>
            <person name="Kumar S."/>
            <person name="Blaxter L. M."/>
        </authorList>
    </citation>
    <scope>NUCLEOTIDE SEQUENCE [LARGE SCALE GENOMIC DNA]</scope>
</reference>
<keyword evidence="4" id="KW-1185">Reference proteome</keyword>
<feature type="compositionally biased region" description="Low complexity" evidence="1">
    <location>
        <begin position="111"/>
        <end position="145"/>
    </location>
</feature>
<feature type="region of interest" description="Disordered" evidence="1">
    <location>
        <begin position="365"/>
        <end position="390"/>
    </location>
</feature>
<feature type="region of interest" description="Disordered" evidence="1">
    <location>
        <begin position="295"/>
        <end position="353"/>
    </location>
</feature>
<sequence>MRIFWLILPLLNYCNAQFDMFSSPMREEYHDSFGMRNAIDVWSETLRKIAMRNNPKFYKQPNVKAFTIEPPRVNANELDLSKFKKDKSDHIINEKLLTLLLPRIKGQNPFTTTTTTTQKPPTKKTTPQTTTKATTTTEATTTTTEEIQKRTIAGRLVQNDNDSEENEDMKEAKQDSVEFTKDEKNVSESSDESTNKPETTTTTTTEKPTTTEKSTTTTTTTEAATTIAEVAESSGSEDEDETAKINVLVHTVDDDSKKEDDRRPSYIKKLEEIYKKEEELVEQELAKMSVAELFETSTTKKATTTTTTTTTTKKPTTTTTTTTTPKPTTTTTTTTPAPTTTTTTENPLKKEEQLEKEALEVLKSLDEEEKIDLKKKEETKKRQEEREAARQKIKNFLNKMKKIRENIQKKAETTTVTSTESTTTEKSTTTIDDTTESTTVEAEAVTELLNVEELTTTTRAAIPEAEDEEEETTTTTTTTTTEEPTTTEEQEIETKHISNEAEKSSEDDDAKKPNLNIPRLSGPELAQLMTPVAGIMDDIRPILSSLLGTSSQAARARAASVRSYNAPNPQQNLATGGRDILADGYSENSLVGFGSQLAREILNPGSLRKDKITRDKALAAKIEEARLRKATIEAMATGAPLDLGNPYPQYPQQKQVDKTAENLPYFVPPPPGYVGPLPPAPPPPPPFKSESFKTAETLPIVNTPQRPQPTPSPQPLPTTPRQKKTPRPNDSGYDQGRDEVKSTFYGDSGVMMGGGKTHPTSDFESMQMPISGEGFGLAPVPDENKPAKPAPAPKASVPQGFGGGSRGGAFGGGHGPSDAFEEVMKNSETDMSFFTSGRRKM</sequence>
<accession>A0A8S1FCZ0</accession>
<feature type="compositionally biased region" description="Low complexity" evidence="1">
    <location>
        <begin position="196"/>
        <end position="226"/>
    </location>
</feature>
<feature type="region of interest" description="Disordered" evidence="1">
    <location>
        <begin position="408"/>
        <end position="522"/>
    </location>
</feature>
<feature type="compositionally biased region" description="Low complexity" evidence="1">
    <location>
        <begin position="473"/>
        <end position="484"/>
    </location>
</feature>
<proteinExistence type="predicted"/>
<protein>
    <submittedName>
        <fullName evidence="3">Uncharacterized protein</fullName>
    </submittedName>
</protein>
<feature type="compositionally biased region" description="Low complexity" evidence="1">
    <location>
        <begin position="413"/>
        <end position="458"/>
    </location>
</feature>
<evidence type="ECO:0000313" key="4">
    <source>
        <dbReference type="Proteomes" id="UP000494206"/>
    </source>
</evidence>
<comment type="caution">
    <text evidence="3">The sequence shown here is derived from an EMBL/GenBank/DDBJ whole genome shotgun (WGS) entry which is preliminary data.</text>
</comment>
<dbReference type="EMBL" id="CADEPM010000010">
    <property type="protein sequence ID" value="CAB3410210.1"/>
    <property type="molecule type" value="Genomic_DNA"/>
</dbReference>
<evidence type="ECO:0000313" key="3">
    <source>
        <dbReference type="EMBL" id="CAB3410210.1"/>
    </source>
</evidence>
<dbReference type="AlphaFoldDB" id="A0A8S1FCZ0"/>
<evidence type="ECO:0000256" key="1">
    <source>
        <dbReference type="SAM" id="MobiDB-lite"/>
    </source>
</evidence>
<feature type="chain" id="PRO_5035859129" evidence="2">
    <location>
        <begin position="17"/>
        <end position="841"/>
    </location>
</feature>